<evidence type="ECO:0000313" key="1">
    <source>
        <dbReference type="EMBL" id="GAA4464952.1"/>
    </source>
</evidence>
<dbReference type="EMBL" id="BAABHD010000078">
    <property type="protein sequence ID" value="GAA4464952.1"/>
    <property type="molecule type" value="Genomic_DNA"/>
</dbReference>
<name>A0ABP8NFI7_9BACT</name>
<proteinExistence type="predicted"/>
<reference evidence="2" key="1">
    <citation type="journal article" date="2019" name="Int. J. Syst. Evol. Microbiol.">
        <title>The Global Catalogue of Microorganisms (GCM) 10K type strain sequencing project: providing services to taxonomists for standard genome sequencing and annotation.</title>
        <authorList>
            <consortium name="The Broad Institute Genomics Platform"/>
            <consortium name="The Broad Institute Genome Sequencing Center for Infectious Disease"/>
            <person name="Wu L."/>
            <person name="Ma J."/>
        </authorList>
    </citation>
    <scope>NUCLEOTIDE SEQUENCE [LARGE SCALE GENOMIC DNA]</scope>
    <source>
        <strain evidence="2">JCM 17927</strain>
    </source>
</reference>
<keyword evidence="2" id="KW-1185">Reference proteome</keyword>
<comment type="caution">
    <text evidence="1">The sequence shown here is derived from an EMBL/GenBank/DDBJ whole genome shotgun (WGS) entry which is preliminary data.</text>
</comment>
<sequence>MTYKLDPFETLLKLALSEGEFTNEFQAEVEATFNGQYATQIDPIKEAAILNRLEYSVANETVGQLIKSVINLEQTDVSTLLLQTGLAEETFADLTEDRILIDRIAIMMFKRLMNQLAIPFERLEKAVWVTYQLIGDVVASQRVSLEGRRFYRQSSPGINETSAQHRNIPVSRSTKQNQRSMLDQYMAELKEIY</sequence>
<gene>
    <name evidence="1" type="ORF">GCM10023189_44910</name>
</gene>
<dbReference type="RefSeq" id="WP_345247272.1">
    <property type="nucleotide sequence ID" value="NZ_BAABHD010000078.1"/>
</dbReference>
<organism evidence="1 2">
    <name type="scientific">Nibrella saemangeumensis</name>
    <dbReference type="NCBI Taxonomy" id="1084526"/>
    <lineage>
        <taxon>Bacteria</taxon>
        <taxon>Pseudomonadati</taxon>
        <taxon>Bacteroidota</taxon>
        <taxon>Cytophagia</taxon>
        <taxon>Cytophagales</taxon>
        <taxon>Spirosomataceae</taxon>
        <taxon>Nibrella</taxon>
    </lineage>
</organism>
<evidence type="ECO:0000313" key="2">
    <source>
        <dbReference type="Proteomes" id="UP001501175"/>
    </source>
</evidence>
<dbReference type="Proteomes" id="UP001501175">
    <property type="component" value="Unassembled WGS sequence"/>
</dbReference>
<protein>
    <submittedName>
        <fullName evidence="1">Uncharacterized protein</fullName>
    </submittedName>
</protein>
<accession>A0ABP8NFI7</accession>